<protein>
    <recommendedName>
        <fullName evidence="6">Ribonuclease P protein component</fullName>
        <ecNumber evidence="6">3.1.26.5</ecNumber>
    </recommendedName>
</protein>
<dbReference type="GO" id="GO:0030677">
    <property type="term" value="C:ribonuclease P complex"/>
    <property type="evidence" value="ECO:0007669"/>
    <property type="project" value="TreeGrafter"/>
</dbReference>
<keyword evidence="1" id="KW-0819">tRNA processing</keyword>
<dbReference type="Gene3D" id="3.30.230.10">
    <property type="match status" value="1"/>
</dbReference>
<dbReference type="STRING" id="1797689.A3F24_02700"/>
<accession>A0A1G1Z1R7</accession>
<dbReference type="EMBL" id="MHIX01000040">
    <property type="protein sequence ID" value="OGY58581.1"/>
    <property type="molecule type" value="Genomic_DNA"/>
</dbReference>
<dbReference type="GO" id="GO:0042781">
    <property type="term" value="F:3'-tRNA processing endoribonuclease activity"/>
    <property type="evidence" value="ECO:0007669"/>
    <property type="project" value="TreeGrafter"/>
</dbReference>
<gene>
    <name evidence="7" type="ORF">A3F24_02700</name>
</gene>
<dbReference type="InterPro" id="IPR000100">
    <property type="entry name" value="RNase_P"/>
</dbReference>
<keyword evidence="4" id="KW-0378">Hydrolase</keyword>
<comment type="caution">
    <text evidence="7">The sequence shown here is derived from an EMBL/GenBank/DDBJ whole genome shotgun (WGS) entry which is preliminary data.</text>
</comment>
<evidence type="ECO:0000256" key="4">
    <source>
        <dbReference type="ARBA" id="ARBA00022801"/>
    </source>
</evidence>
<dbReference type="Proteomes" id="UP000178515">
    <property type="component" value="Unassembled WGS sequence"/>
</dbReference>
<dbReference type="EC" id="3.1.26.5" evidence="6"/>
<organism evidence="7 8">
    <name type="scientific">Candidatus Colwellbacteria bacterium RIFCSPHIGHO2_12_FULL_44_17</name>
    <dbReference type="NCBI Taxonomy" id="1797689"/>
    <lineage>
        <taxon>Bacteria</taxon>
        <taxon>Candidatus Colwelliibacteriota</taxon>
    </lineage>
</organism>
<keyword evidence="5" id="KW-0694">RNA-binding</keyword>
<evidence type="ECO:0000256" key="6">
    <source>
        <dbReference type="NCBIfam" id="TIGR00188"/>
    </source>
</evidence>
<dbReference type="NCBIfam" id="TIGR00188">
    <property type="entry name" value="rnpA"/>
    <property type="match status" value="1"/>
</dbReference>
<evidence type="ECO:0000256" key="3">
    <source>
        <dbReference type="ARBA" id="ARBA00022759"/>
    </source>
</evidence>
<dbReference type="GO" id="GO:0004526">
    <property type="term" value="F:ribonuclease P activity"/>
    <property type="evidence" value="ECO:0007669"/>
    <property type="project" value="UniProtKB-UniRule"/>
</dbReference>
<dbReference type="PANTHER" id="PTHR33992:SF1">
    <property type="entry name" value="RIBONUCLEASE P PROTEIN COMPONENT"/>
    <property type="match status" value="1"/>
</dbReference>
<keyword evidence="2" id="KW-0540">Nuclease</keyword>
<sequence length="108" mass="12407">MLSRKYRVPKTVFALPQKKTVYRNGYFIVKTAPNAKTYDRIAVVVSKNISKTAVKRNKIKRIVSKCMEKALQNKKEGKDLIIIAEKKAKDANEKIISEEIEKIIEVIN</sequence>
<proteinExistence type="predicted"/>
<evidence type="ECO:0000256" key="2">
    <source>
        <dbReference type="ARBA" id="ARBA00022722"/>
    </source>
</evidence>
<dbReference type="GO" id="GO:0000049">
    <property type="term" value="F:tRNA binding"/>
    <property type="evidence" value="ECO:0007669"/>
    <property type="project" value="InterPro"/>
</dbReference>
<name>A0A1G1Z1R7_9BACT</name>
<evidence type="ECO:0000256" key="1">
    <source>
        <dbReference type="ARBA" id="ARBA00022694"/>
    </source>
</evidence>
<keyword evidence="3" id="KW-0255">Endonuclease</keyword>
<dbReference type="InterPro" id="IPR014721">
    <property type="entry name" value="Ribsml_uS5_D2-typ_fold_subgr"/>
</dbReference>
<dbReference type="InterPro" id="IPR020568">
    <property type="entry name" value="Ribosomal_Su5_D2-typ_SF"/>
</dbReference>
<dbReference type="SUPFAM" id="SSF54211">
    <property type="entry name" value="Ribosomal protein S5 domain 2-like"/>
    <property type="match status" value="1"/>
</dbReference>
<evidence type="ECO:0000313" key="8">
    <source>
        <dbReference type="Proteomes" id="UP000178515"/>
    </source>
</evidence>
<evidence type="ECO:0000256" key="5">
    <source>
        <dbReference type="ARBA" id="ARBA00022884"/>
    </source>
</evidence>
<dbReference type="PANTHER" id="PTHR33992">
    <property type="entry name" value="RIBONUCLEASE P PROTEIN COMPONENT"/>
    <property type="match status" value="1"/>
</dbReference>
<reference evidence="7 8" key="1">
    <citation type="journal article" date="2016" name="Nat. Commun.">
        <title>Thousands of microbial genomes shed light on interconnected biogeochemical processes in an aquifer system.</title>
        <authorList>
            <person name="Anantharaman K."/>
            <person name="Brown C.T."/>
            <person name="Hug L.A."/>
            <person name="Sharon I."/>
            <person name="Castelle C.J."/>
            <person name="Probst A.J."/>
            <person name="Thomas B.C."/>
            <person name="Singh A."/>
            <person name="Wilkins M.J."/>
            <person name="Karaoz U."/>
            <person name="Brodie E.L."/>
            <person name="Williams K.H."/>
            <person name="Hubbard S.S."/>
            <person name="Banfield J.F."/>
        </authorList>
    </citation>
    <scope>NUCLEOTIDE SEQUENCE [LARGE SCALE GENOMIC DNA]</scope>
</reference>
<dbReference type="Pfam" id="PF00825">
    <property type="entry name" value="Ribonuclease_P"/>
    <property type="match status" value="1"/>
</dbReference>
<evidence type="ECO:0000313" key="7">
    <source>
        <dbReference type="EMBL" id="OGY58581.1"/>
    </source>
</evidence>
<dbReference type="AlphaFoldDB" id="A0A1G1Z1R7"/>